<keyword evidence="7" id="KW-0456">Lyase</keyword>
<reference evidence="7 8" key="1">
    <citation type="submission" date="2018-06" db="EMBL/GenBank/DDBJ databases">
        <authorList>
            <consortium name="Pathogen Informatics"/>
            <person name="Doyle S."/>
        </authorList>
    </citation>
    <scope>NUCLEOTIDE SEQUENCE [LARGE SCALE GENOMIC DNA]</scope>
    <source>
        <strain evidence="7 8">NCTC13156</strain>
    </source>
</reference>
<accession>A0A377PX58</accession>
<dbReference type="AlphaFoldDB" id="A0A377PX58"/>
<dbReference type="Proteomes" id="UP000255269">
    <property type="component" value="Unassembled WGS sequence"/>
</dbReference>
<keyword evidence="2 5" id="KW-0479">Metal-binding</keyword>
<dbReference type="Gene3D" id="3.20.20.60">
    <property type="entry name" value="Phosphoenolpyruvate-binding domains"/>
    <property type="match status" value="1"/>
</dbReference>
<sequence length="282" mass="31400">MPHSTLPHDFPRAKSFLFVSASKIENFESAFQSGAEAIIFDLEDSVTPEQKPTGRKNILSFSKANPNKKFFIRINDAQSDFFTEDMAFLNQMGLANLYGIMLPKAEQKAHIEAVLNAVGEIPLILLIESAWGVQNINLTASMPCVKQLAFGAFDMILDLGLQDGEGKDFALNYVRVQIALASRIYNLLPPINRVFPNTRDISKLKANMESAYSMGFGGSLTFYPNQIATINAIFAQGEEKIEWAKEILRLAKIHKGEPFNFEGNVIDLSMVKKAQGILGRKY</sequence>
<dbReference type="RefSeq" id="WP_060663338.1">
    <property type="nucleotide sequence ID" value="NZ_JNUR01000039.1"/>
</dbReference>
<gene>
    <name evidence="7" type="primary">mcl1</name>
    <name evidence="7" type="ORF">NCTC13156_00377</name>
</gene>
<feature type="binding site" evidence="4">
    <location>
        <position position="128"/>
    </location>
    <ligand>
        <name>substrate</name>
    </ligand>
</feature>
<evidence type="ECO:0000313" key="7">
    <source>
        <dbReference type="EMBL" id="STQ87558.1"/>
    </source>
</evidence>
<dbReference type="SUPFAM" id="SSF51621">
    <property type="entry name" value="Phosphoenolpyruvate/pyruvate domain"/>
    <property type="match status" value="1"/>
</dbReference>
<dbReference type="InterPro" id="IPR040442">
    <property type="entry name" value="Pyrv_kinase-like_dom_sf"/>
</dbReference>
<evidence type="ECO:0000256" key="4">
    <source>
        <dbReference type="PIRSR" id="PIRSR015582-1"/>
    </source>
</evidence>
<evidence type="ECO:0000256" key="3">
    <source>
        <dbReference type="ARBA" id="ARBA00022842"/>
    </source>
</evidence>
<protein>
    <submittedName>
        <fullName evidence="7">Malyl-CoA lyase</fullName>
        <ecNumber evidence="7">4.1.3.24</ecNumber>
    </submittedName>
</protein>
<dbReference type="GO" id="GO:0016829">
    <property type="term" value="F:lyase activity"/>
    <property type="evidence" value="ECO:0007669"/>
    <property type="project" value="UniProtKB-KW"/>
</dbReference>
<feature type="domain" description="HpcH/HpaI aldolase/citrate lyase" evidence="6">
    <location>
        <begin position="14"/>
        <end position="221"/>
    </location>
</feature>
<feature type="binding site" evidence="5">
    <location>
        <position position="128"/>
    </location>
    <ligand>
        <name>Mg(2+)</name>
        <dbReference type="ChEBI" id="CHEBI:18420"/>
    </ligand>
</feature>
<dbReference type="PANTHER" id="PTHR32308">
    <property type="entry name" value="LYASE BETA SUBUNIT, PUTATIVE (AFU_ORTHOLOGUE AFUA_4G13030)-RELATED"/>
    <property type="match status" value="1"/>
</dbReference>
<evidence type="ECO:0000313" key="8">
    <source>
        <dbReference type="Proteomes" id="UP000255269"/>
    </source>
</evidence>
<evidence type="ECO:0000256" key="5">
    <source>
        <dbReference type="PIRSR" id="PIRSR015582-2"/>
    </source>
</evidence>
<keyword evidence="3 5" id="KW-0460">Magnesium</keyword>
<dbReference type="PIRSF" id="PIRSF015582">
    <property type="entry name" value="Cit_lyase_B"/>
    <property type="match status" value="1"/>
</dbReference>
<dbReference type="PANTHER" id="PTHR32308:SF10">
    <property type="entry name" value="CITRATE LYASE SUBUNIT BETA"/>
    <property type="match status" value="1"/>
</dbReference>
<dbReference type="EMBL" id="UGJF01000001">
    <property type="protein sequence ID" value="STQ87558.1"/>
    <property type="molecule type" value="Genomic_DNA"/>
</dbReference>
<dbReference type="Pfam" id="PF03328">
    <property type="entry name" value="HpcH_HpaI"/>
    <property type="match status" value="1"/>
</dbReference>
<evidence type="ECO:0000256" key="2">
    <source>
        <dbReference type="ARBA" id="ARBA00022723"/>
    </source>
</evidence>
<evidence type="ECO:0000259" key="6">
    <source>
        <dbReference type="Pfam" id="PF03328"/>
    </source>
</evidence>
<dbReference type="InterPro" id="IPR011206">
    <property type="entry name" value="Citrate_lyase_beta/mcl1/mcl2"/>
</dbReference>
<dbReference type="EC" id="4.1.3.24" evidence="7"/>
<comment type="cofactor">
    <cofactor evidence="1">
        <name>Mg(2+)</name>
        <dbReference type="ChEBI" id="CHEBI:18420"/>
    </cofactor>
</comment>
<dbReference type="InterPro" id="IPR005000">
    <property type="entry name" value="Aldolase/citrate-lyase_domain"/>
</dbReference>
<organism evidence="7 8">
    <name type="scientific">Helicobacter pullorum</name>
    <dbReference type="NCBI Taxonomy" id="35818"/>
    <lineage>
        <taxon>Bacteria</taxon>
        <taxon>Pseudomonadati</taxon>
        <taxon>Campylobacterota</taxon>
        <taxon>Epsilonproteobacteria</taxon>
        <taxon>Campylobacterales</taxon>
        <taxon>Helicobacteraceae</taxon>
        <taxon>Helicobacter</taxon>
    </lineage>
</organism>
<dbReference type="InterPro" id="IPR015813">
    <property type="entry name" value="Pyrv/PenolPyrv_kinase-like_dom"/>
</dbReference>
<proteinExistence type="predicted"/>
<name>A0A377PX58_9HELI</name>
<evidence type="ECO:0000256" key="1">
    <source>
        <dbReference type="ARBA" id="ARBA00001946"/>
    </source>
</evidence>
<dbReference type="GO" id="GO:0000287">
    <property type="term" value="F:magnesium ion binding"/>
    <property type="evidence" value="ECO:0007669"/>
    <property type="project" value="TreeGrafter"/>
</dbReference>
<feature type="binding site" evidence="4">
    <location>
        <position position="73"/>
    </location>
    <ligand>
        <name>substrate</name>
    </ligand>
</feature>
<feature type="binding site" evidence="5">
    <location>
        <position position="154"/>
    </location>
    <ligand>
        <name>Mg(2+)</name>
        <dbReference type="ChEBI" id="CHEBI:18420"/>
    </ligand>
</feature>
<dbReference type="GO" id="GO:0006107">
    <property type="term" value="P:oxaloacetate metabolic process"/>
    <property type="evidence" value="ECO:0007669"/>
    <property type="project" value="TreeGrafter"/>
</dbReference>